<dbReference type="Proteomes" id="UP000003692">
    <property type="component" value="Unassembled WGS sequence"/>
</dbReference>
<organism evidence="1 2">
    <name type="scientific">Edwardsiella tarda ATCC 23685</name>
    <dbReference type="NCBI Taxonomy" id="500638"/>
    <lineage>
        <taxon>Bacteria</taxon>
        <taxon>Pseudomonadati</taxon>
        <taxon>Pseudomonadota</taxon>
        <taxon>Gammaproteobacteria</taxon>
        <taxon>Enterobacterales</taxon>
        <taxon>Hafniaceae</taxon>
        <taxon>Edwardsiella</taxon>
    </lineage>
</organism>
<sequence>MVYTHEMLTEARQALHELLIGRRVVSISKGGRQVQFSQANIQELRRYIDEIEVSLGVSIRRRSPVGVML</sequence>
<dbReference type="SUPFAM" id="SSF64210">
    <property type="entry name" value="Head-to-tail joining protein W, gpW"/>
    <property type="match status" value="1"/>
</dbReference>
<dbReference type="AlphaFoldDB" id="D4F559"/>
<reference evidence="1 2" key="1">
    <citation type="submission" date="2010-02" db="EMBL/GenBank/DDBJ databases">
        <authorList>
            <person name="Weinstock G."/>
            <person name="Sodergren E."/>
            <person name="Clifton S."/>
            <person name="Fulton L."/>
            <person name="Fulton B."/>
            <person name="Courtney L."/>
            <person name="Fronick C."/>
            <person name="Harrison M."/>
            <person name="Strong C."/>
            <person name="Farmer C."/>
            <person name="Delahaunty K."/>
            <person name="Markovic C."/>
            <person name="Hall O."/>
            <person name="Minx P."/>
            <person name="Tomlinson C."/>
            <person name="Mitreva M."/>
            <person name="Nelson J."/>
            <person name="Hou S."/>
            <person name="Wollam A."/>
            <person name="Pepin K.H."/>
            <person name="Johnson M."/>
            <person name="Bhonagiri V."/>
            <person name="Zhang X."/>
            <person name="Suruliraj S."/>
            <person name="Warren W."/>
            <person name="Chinwalla A."/>
            <person name="Mardis E.R."/>
            <person name="Wilson R.K."/>
        </authorList>
    </citation>
    <scope>NUCLEOTIDE SEQUENCE [LARGE SCALE GENOMIC DNA]</scope>
    <source>
        <strain evidence="1 2">ATCC 23685</strain>
    </source>
</reference>
<gene>
    <name evidence="1" type="ORF">EDWATA_01887</name>
</gene>
<dbReference type="Pfam" id="PF02831">
    <property type="entry name" value="gpW"/>
    <property type="match status" value="1"/>
</dbReference>
<evidence type="ECO:0000313" key="1">
    <source>
        <dbReference type="EMBL" id="EFE23086.1"/>
    </source>
</evidence>
<dbReference type="InterPro" id="IPR036626">
    <property type="entry name" value="GpW_sf"/>
</dbReference>
<accession>D4F559</accession>
<dbReference type="GO" id="GO:0019058">
    <property type="term" value="P:viral life cycle"/>
    <property type="evidence" value="ECO:0007669"/>
    <property type="project" value="InterPro"/>
</dbReference>
<dbReference type="NCBIfam" id="NF047331">
    <property type="entry name" value="phage_HTJ"/>
    <property type="match status" value="1"/>
</dbReference>
<dbReference type="Gene3D" id="3.30.1580.10">
    <property type="entry name" value="Head-to-tail joining protein W"/>
    <property type="match status" value="1"/>
</dbReference>
<dbReference type="HOGENOM" id="CLU_197606_0_0_6"/>
<protein>
    <submittedName>
        <fullName evidence="1">Head to-tail joining protein W</fullName>
    </submittedName>
</protein>
<dbReference type="InterPro" id="IPR004174">
    <property type="entry name" value="GpW"/>
</dbReference>
<evidence type="ECO:0000313" key="2">
    <source>
        <dbReference type="Proteomes" id="UP000003692"/>
    </source>
</evidence>
<name>D4F559_EDWTA</name>
<proteinExistence type="predicted"/>
<dbReference type="RefSeq" id="WP_005285647.1">
    <property type="nucleotide sequence ID" value="NZ_GG739633.1"/>
</dbReference>
<comment type="caution">
    <text evidence="1">The sequence shown here is derived from an EMBL/GenBank/DDBJ whole genome shotgun (WGS) entry which is preliminary data.</text>
</comment>
<dbReference type="EMBL" id="ADGK01000127">
    <property type="protein sequence ID" value="EFE23086.1"/>
    <property type="molecule type" value="Genomic_DNA"/>
</dbReference>